<name>A0ABD3GEK5_9MARC</name>
<reference evidence="1 2" key="1">
    <citation type="submission" date="2024-09" db="EMBL/GenBank/DDBJ databases">
        <title>Chromosome-scale assembly of Riccia sorocarpa.</title>
        <authorList>
            <person name="Paukszto L."/>
        </authorList>
    </citation>
    <scope>NUCLEOTIDE SEQUENCE [LARGE SCALE GENOMIC DNA]</scope>
    <source>
        <strain evidence="1">LP-2024</strain>
        <tissue evidence="1">Aerial parts of the thallus</tissue>
    </source>
</reference>
<evidence type="ECO:0000313" key="2">
    <source>
        <dbReference type="Proteomes" id="UP001633002"/>
    </source>
</evidence>
<dbReference type="AlphaFoldDB" id="A0ABD3GEK5"/>
<dbReference type="EMBL" id="JBJQOH010000008">
    <property type="protein sequence ID" value="KAL3677623.1"/>
    <property type="molecule type" value="Genomic_DNA"/>
</dbReference>
<dbReference type="Proteomes" id="UP001633002">
    <property type="component" value="Unassembled WGS sequence"/>
</dbReference>
<organism evidence="1 2">
    <name type="scientific">Riccia sorocarpa</name>
    <dbReference type="NCBI Taxonomy" id="122646"/>
    <lineage>
        <taxon>Eukaryota</taxon>
        <taxon>Viridiplantae</taxon>
        <taxon>Streptophyta</taxon>
        <taxon>Embryophyta</taxon>
        <taxon>Marchantiophyta</taxon>
        <taxon>Marchantiopsida</taxon>
        <taxon>Marchantiidae</taxon>
        <taxon>Marchantiales</taxon>
        <taxon>Ricciaceae</taxon>
        <taxon>Riccia</taxon>
    </lineage>
</organism>
<sequence>MKTNSAKERFWFCWMGLPKEIKRLQCDKSKKLQLLPGKETVLQELLKEDISLMTEIQKSLLGTAISEVRELHAYKHQRWRLTSRDKFLREGDAGTSYFFRKFRTRRLKTSVTKLKDASGTWLYNPEEIKAEVLKGYTSLYNKHTPTEEYSRNKQKLLQIEDPETLTQCTPITMFNVVYKIMAKILASRLALILPDVIPPQQQGFVKQRSTQNCISFLH</sequence>
<accession>A0ABD3GEK5</accession>
<keyword evidence="2" id="KW-1185">Reference proteome</keyword>
<gene>
    <name evidence="1" type="ORF">R1sor_027571</name>
</gene>
<evidence type="ECO:0000313" key="1">
    <source>
        <dbReference type="EMBL" id="KAL3677623.1"/>
    </source>
</evidence>
<protein>
    <recommendedName>
        <fullName evidence="3">Reverse transcriptase domain-containing protein</fullName>
    </recommendedName>
</protein>
<proteinExistence type="predicted"/>
<comment type="caution">
    <text evidence="1">The sequence shown here is derived from an EMBL/GenBank/DDBJ whole genome shotgun (WGS) entry which is preliminary data.</text>
</comment>
<evidence type="ECO:0008006" key="3">
    <source>
        <dbReference type="Google" id="ProtNLM"/>
    </source>
</evidence>